<feature type="transmembrane region" description="Helical" evidence="5">
    <location>
        <begin position="372"/>
        <end position="390"/>
    </location>
</feature>
<evidence type="ECO:0000256" key="5">
    <source>
        <dbReference type="SAM" id="Phobius"/>
    </source>
</evidence>
<sequence>MAAPPSRLAPAVDVLTSPHVPRLLSASLLGRLPTGMAALAILLAVLDRGGTYTAAGGLSAVYAASAAVGGPVLGRLIDRTRQAPVLLCSGAASAVGFVGLALLDPVAHPLAAAGWAALAGAATPQLEPCLRVLWSPVLRDDEAVRTAYSLDAATQELVFVTGPLVVLAATAAGGPSAGLLVAGALGLLGSLWFATAAPARRWRGGPAAGAHPAGPLRSAALVRLLVALLFVGATIGMFTVGITAYTDHLGAPSAASWLIAANALGALIGGIAYTTAPSPADEHRRLRVLLAGLAVGYAPLVLQPGLLGTAPLAVLSGLALPPVLACSFALVGRLAPAGTITEAHAWMITAFGAGNAAGSAAAGLAADLASSRAALALGVLTGALALVIAARPFTHHDPDTAPRPEGP</sequence>
<feature type="domain" description="Major facilitator superfamily (MFS) profile" evidence="6">
    <location>
        <begin position="220"/>
        <end position="407"/>
    </location>
</feature>
<dbReference type="Proteomes" id="UP001564626">
    <property type="component" value="Unassembled WGS sequence"/>
</dbReference>
<dbReference type="PROSITE" id="PS50850">
    <property type="entry name" value="MFS"/>
    <property type="match status" value="1"/>
</dbReference>
<dbReference type="EMBL" id="JBGEHV010000002">
    <property type="protein sequence ID" value="MEY8038245.1"/>
    <property type="molecule type" value="Genomic_DNA"/>
</dbReference>
<dbReference type="Gene3D" id="1.20.1250.20">
    <property type="entry name" value="MFS general substrate transporter like domains"/>
    <property type="match status" value="1"/>
</dbReference>
<dbReference type="InterPro" id="IPR036259">
    <property type="entry name" value="MFS_trans_sf"/>
</dbReference>
<reference evidence="7 8" key="1">
    <citation type="submission" date="2024-08" db="EMBL/GenBank/DDBJ databases">
        <title>Genome mining of Saccharopolyspora cebuensis PGLac3 from Nigerian medicinal plant.</title>
        <authorList>
            <person name="Ezeobiora C.E."/>
            <person name="Igbokwe N.H."/>
            <person name="Amin D.H."/>
            <person name="Mendie U.E."/>
        </authorList>
    </citation>
    <scope>NUCLEOTIDE SEQUENCE [LARGE SCALE GENOMIC DNA]</scope>
    <source>
        <strain evidence="7 8">PGLac3</strain>
    </source>
</reference>
<comment type="subcellular location">
    <subcellularLocation>
        <location evidence="1">Cell membrane</location>
        <topology evidence="1">Multi-pass membrane protein</topology>
    </subcellularLocation>
</comment>
<keyword evidence="8" id="KW-1185">Reference proteome</keyword>
<feature type="transmembrane region" description="Helical" evidence="5">
    <location>
        <begin position="28"/>
        <end position="46"/>
    </location>
</feature>
<evidence type="ECO:0000313" key="8">
    <source>
        <dbReference type="Proteomes" id="UP001564626"/>
    </source>
</evidence>
<feature type="transmembrane region" description="Helical" evidence="5">
    <location>
        <begin position="52"/>
        <end position="73"/>
    </location>
</feature>
<proteinExistence type="predicted"/>
<feature type="transmembrane region" description="Helical" evidence="5">
    <location>
        <begin position="220"/>
        <end position="242"/>
    </location>
</feature>
<dbReference type="SUPFAM" id="SSF103473">
    <property type="entry name" value="MFS general substrate transporter"/>
    <property type="match status" value="1"/>
</dbReference>
<dbReference type="RefSeq" id="WP_369774529.1">
    <property type="nucleotide sequence ID" value="NZ_JBGEHV010000002.1"/>
</dbReference>
<evidence type="ECO:0000256" key="4">
    <source>
        <dbReference type="ARBA" id="ARBA00023136"/>
    </source>
</evidence>
<evidence type="ECO:0000256" key="3">
    <source>
        <dbReference type="ARBA" id="ARBA00022989"/>
    </source>
</evidence>
<feature type="transmembrane region" description="Helical" evidence="5">
    <location>
        <begin position="177"/>
        <end position="199"/>
    </location>
</feature>
<dbReference type="PANTHER" id="PTHR23542">
    <property type="match status" value="1"/>
</dbReference>
<accession>A0ABV4CAV7</accession>
<evidence type="ECO:0000256" key="1">
    <source>
        <dbReference type="ARBA" id="ARBA00004651"/>
    </source>
</evidence>
<comment type="caution">
    <text evidence="7">The sequence shown here is derived from an EMBL/GenBank/DDBJ whole genome shotgun (WGS) entry which is preliminary data.</text>
</comment>
<feature type="transmembrane region" description="Helical" evidence="5">
    <location>
        <begin position="343"/>
        <end position="366"/>
    </location>
</feature>
<dbReference type="InterPro" id="IPR020846">
    <property type="entry name" value="MFS_dom"/>
</dbReference>
<dbReference type="Pfam" id="PF07690">
    <property type="entry name" value="MFS_1"/>
    <property type="match status" value="1"/>
</dbReference>
<dbReference type="PANTHER" id="PTHR23542:SF1">
    <property type="entry name" value="MAJOR FACILITATOR SUPERFAMILY (MFS) PROFILE DOMAIN-CONTAINING PROTEIN"/>
    <property type="match status" value="1"/>
</dbReference>
<feature type="transmembrane region" description="Helical" evidence="5">
    <location>
        <begin position="254"/>
        <end position="276"/>
    </location>
</feature>
<feature type="transmembrane region" description="Helical" evidence="5">
    <location>
        <begin position="85"/>
        <end position="103"/>
    </location>
</feature>
<organism evidence="7 8">
    <name type="scientific">Saccharopolyspora cebuensis</name>
    <dbReference type="NCBI Taxonomy" id="418759"/>
    <lineage>
        <taxon>Bacteria</taxon>
        <taxon>Bacillati</taxon>
        <taxon>Actinomycetota</taxon>
        <taxon>Actinomycetes</taxon>
        <taxon>Pseudonocardiales</taxon>
        <taxon>Pseudonocardiaceae</taxon>
        <taxon>Saccharopolyspora</taxon>
    </lineage>
</organism>
<evidence type="ECO:0000259" key="6">
    <source>
        <dbReference type="PROSITE" id="PS50850"/>
    </source>
</evidence>
<keyword evidence="3 5" id="KW-1133">Transmembrane helix</keyword>
<gene>
    <name evidence="7" type="ORF">AB8O55_02440</name>
</gene>
<protein>
    <submittedName>
        <fullName evidence="7">MFS transporter</fullName>
    </submittedName>
</protein>
<keyword evidence="4 5" id="KW-0472">Membrane</keyword>
<evidence type="ECO:0000256" key="2">
    <source>
        <dbReference type="ARBA" id="ARBA00022692"/>
    </source>
</evidence>
<keyword evidence="2 5" id="KW-0812">Transmembrane</keyword>
<evidence type="ECO:0000313" key="7">
    <source>
        <dbReference type="EMBL" id="MEY8038245.1"/>
    </source>
</evidence>
<name>A0ABV4CAV7_9PSEU</name>
<dbReference type="InterPro" id="IPR011701">
    <property type="entry name" value="MFS"/>
</dbReference>
<feature type="transmembrane region" description="Helical" evidence="5">
    <location>
        <begin position="288"/>
        <end position="306"/>
    </location>
</feature>